<dbReference type="PROSITE" id="PS51257">
    <property type="entry name" value="PROKAR_LIPOPROTEIN"/>
    <property type="match status" value="1"/>
</dbReference>
<reference evidence="2 4" key="3">
    <citation type="submission" date="2023-06" db="EMBL/GenBank/DDBJ databases">
        <title>Genomic Analysis of Acinetobacter Strains Recovered from South Australian Aquatic Samples provides Insights into the Circulation of Antibiotic Resistance determinants in the Environment.</title>
        <authorList>
            <person name="Tobin L."/>
            <person name="Jarocki V.M."/>
            <person name="Kenyon J."/>
            <person name="Drigo B."/>
            <person name="Donner E."/>
            <person name="Djordjevic S.P."/>
            <person name="Hamidian M."/>
        </authorList>
    </citation>
    <scope>NUCLEOTIDE SEQUENCE [LARGE SCALE GENOMIC DNA]</scope>
    <source>
        <strain evidence="2 4">SAAc652</strain>
    </source>
</reference>
<sequence>MQNLYKITGLILIAAGLSACQSAPRQFNGQVGYQIESKSADTATLAYTLAGRQNQQLDKNKLQRACQKVLGTSKQYKLSILSVNEIINPAVQSEQFGKTLGNSRTSVGLSNTPSLHGGEDYATRQSLDTRPATLRVVRYTCS</sequence>
<evidence type="ECO:0000313" key="4">
    <source>
        <dbReference type="Proteomes" id="UP001278188"/>
    </source>
</evidence>
<dbReference type="EMBL" id="JASVDY010000002">
    <property type="protein sequence ID" value="MDV2468506.1"/>
    <property type="molecule type" value="Genomic_DNA"/>
</dbReference>
<protein>
    <submittedName>
        <fullName evidence="1">Uncharacterized protein</fullName>
    </submittedName>
</protein>
<dbReference type="RefSeq" id="WP_087513251.1">
    <property type="nucleotide sequence ID" value="NZ_CP032134.1"/>
</dbReference>
<dbReference type="AlphaFoldDB" id="A0A3B7LTG0"/>
<gene>
    <name evidence="1" type="ORF">CDG60_05830</name>
    <name evidence="2" type="ORF">QR674_05880</name>
</gene>
<accession>A0A3B7LTG0</accession>
<dbReference type="Proteomes" id="UP001278188">
    <property type="component" value="Unassembled WGS sequence"/>
</dbReference>
<name>A0A3B7LTG0_9GAMM</name>
<organism evidence="1 3">
    <name type="scientific">Acinetobacter chinensis</name>
    <dbReference type="NCBI Taxonomy" id="2004650"/>
    <lineage>
        <taxon>Bacteria</taxon>
        <taxon>Pseudomonadati</taxon>
        <taxon>Pseudomonadota</taxon>
        <taxon>Gammaproteobacteria</taxon>
        <taxon>Moraxellales</taxon>
        <taxon>Moraxellaceae</taxon>
        <taxon>Acinetobacter</taxon>
    </lineage>
</organism>
<evidence type="ECO:0000313" key="2">
    <source>
        <dbReference type="EMBL" id="MDV2468506.1"/>
    </source>
</evidence>
<dbReference type="KEGG" id="achi:CDG60_05830"/>
<reference evidence="1" key="2">
    <citation type="journal article" date="2019" name="J. Microbiol.">
        <title>Acinetobacter chinensis, a novel Acinetobacter species, carrying blaNDM-1, recovered from hospital sewage.</title>
        <authorList>
            <person name="Hu Y."/>
            <person name="Feng Y."/>
            <person name="Qin J."/>
            <person name="Zhang X."/>
            <person name="Zong Z."/>
        </authorList>
    </citation>
    <scope>NUCLEOTIDE SEQUENCE</scope>
    <source>
        <strain evidence="1">WCHAc010005</strain>
    </source>
</reference>
<proteinExistence type="predicted"/>
<keyword evidence="4" id="KW-1185">Reference proteome</keyword>
<evidence type="ECO:0000313" key="3">
    <source>
        <dbReference type="Proteomes" id="UP000263753"/>
    </source>
</evidence>
<dbReference type="EMBL" id="CP032134">
    <property type="protein sequence ID" value="AXY56130.1"/>
    <property type="molecule type" value="Genomic_DNA"/>
</dbReference>
<evidence type="ECO:0000313" key="1">
    <source>
        <dbReference type="EMBL" id="AXY56130.1"/>
    </source>
</evidence>
<reference evidence="3" key="1">
    <citation type="submission" date="2018-09" db="EMBL/GenBank/DDBJ databases">
        <title>The complete genome of Acinetobacter sp. strain WCHAc010005.</title>
        <authorList>
            <person name="Hu Y."/>
            <person name="Long H."/>
            <person name="Feng Y."/>
            <person name="Zong Z."/>
        </authorList>
    </citation>
    <scope>NUCLEOTIDE SEQUENCE [LARGE SCALE GENOMIC DNA]</scope>
    <source>
        <strain evidence="3">WCHAc010005</strain>
    </source>
</reference>
<dbReference type="Proteomes" id="UP000263753">
    <property type="component" value="Chromosome"/>
</dbReference>